<sequence>MSQQIHARTTEEGMRFRIWSTSDSYVTDEMTEKELREYTLLDAVTETIRQHLREIDDRIQRTCEKGTSLLGDTRELNGPWDEERE</sequence>
<gene>
    <name evidence="1" type="ORF">A2V72_02115</name>
</gene>
<evidence type="ECO:0000313" key="2">
    <source>
        <dbReference type="Proteomes" id="UP000178893"/>
    </source>
</evidence>
<dbReference type="EMBL" id="MHLW01000003">
    <property type="protein sequence ID" value="OGZ18384.1"/>
    <property type="molecule type" value="Genomic_DNA"/>
</dbReference>
<dbReference type="Proteomes" id="UP000178893">
    <property type="component" value="Unassembled WGS sequence"/>
</dbReference>
<evidence type="ECO:0000313" key="1">
    <source>
        <dbReference type="EMBL" id="OGZ18384.1"/>
    </source>
</evidence>
<name>A0A1G2DXT4_9BACT</name>
<comment type="caution">
    <text evidence="1">The sequence shown here is derived from an EMBL/GenBank/DDBJ whole genome shotgun (WGS) entry which is preliminary data.</text>
</comment>
<dbReference type="AlphaFoldDB" id="A0A1G2DXT4"/>
<protein>
    <submittedName>
        <fullName evidence="1">Uncharacterized protein</fullName>
    </submittedName>
</protein>
<reference evidence="1 2" key="1">
    <citation type="journal article" date="2016" name="Nat. Commun.">
        <title>Thousands of microbial genomes shed light on interconnected biogeochemical processes in an aquifer system.</title>
        <authorList>
            <person name="Anantharaman K."/>
            <person name="Brown C.T."/>
            <person name="Hug L.A."/>
            <person name="Sharon I."/>
            <person name="Castelle C.J."/>
            <person name="Probst A.J."/>
            <person name="Thomas B.C."/>
            <person name="Singh A."/>
            <person name="Wilkins M.J."/>
            <person name="Karaoz U."/>
            <person name="Brodie E.L."/>
            <person name="Williams K.H."/>
            <person name="Hubbard S.S."/>
            <person name="Banfield J.F."/>
        </authorList>
    </citation>
    <scope>NUCLEOTIDE SEQUENCE [LARGE SCALE GENOMIC DNA]</scope>
</reference>
<accession>A0A1G2DXT4</accession>
<organism evidence="1 2">
    <name type="scientific">Candidatus Nealsonbacteria bacterium RBG_13_37_56</name>
    <dbReference type="NCBI Taxonomy" id="1801661"/>
    <lineage>
        <taxon>Bacteria</taxon>
        <taxon>Candidatus Nealsoniibacteriota</taxon>
    </lineage>
</organism>
<proteinExistence type="predicted"/>